<dbReference type="Gene3D" id="3.40.50.2300">
    <property type="match status" value="1"/>
</dbReference>
<dbReference type="InterPro" id="IPR050726">
    <property type="entry name" value="mGluR"/>
</dbReference>
<dbReference type="GO" id="GO:0004930">
    <property type="term" value="F:G protein-coupled receptor activity"/>
    <property type="evidence" value="ECO:0007669"/>
    <property type="project" value="InterPro"/>
</dbReference>
<keyword evidence="6" id="KW-0325">Glycoprotein</keyword>
<keyword evidence="10" id="KW-1185">Reference proteome</keyword>
<dbReference type="OrthoDB" id="5984008at2759"/>
<dbReference type="PRINTS" id="PR00248">
    <property type="entry name" value="GPCRMGR"/>
</dbReference>
<dbReference type="Proteomes" id="UP001163046">
    <property type="component" value="Unassembled WGS sequence"/>
</dbReference>
<evidence type="ECO:0000256" key="7">
    <source>
        <dbReference type="SAM" id="SignalP"/>
    </source>
</evidence>
<evidence type="ECO:0000313" key="9">
    <source>
        <dbReference type="EMBL" id="KAJ7383905.1"/>
    </source>
</evidence>
<dbReference type="Pfam" id="PF01094">
    <property type="entry name" value="ANF_receptor"/>
    <property type="match status" value="1"/>
</dbReference>
<evidence type="ECO:0000256" key="4">
    <source>
        <dbReference type="ARBA" id="ARBA00023136"/>
    </source>
</evidence>
<accession>A0A9W9ZM92</accession>
<keyword evidence="2" id="KW-0812">Transmembrane</keyword>
<proteinExistence type="predicted"/>
<keyword evidence="3" id="KW-1133">Transmembrane helix</keyword>
<evidence type="ECO:0000256" key="1">
    <source>
        <dbReference type="ARBA" id="ARBA00004141"/>
    </source>
</evidence>
<evidence type="ECO:0000256" key="6">
    <source>
        <dbReference type="ARBA" id="ARBA00023180"/>
    </source>
</evidence>
<evidence type="ECO:0000256" key="3">
    <source>
        <dbReference type="ARBA" id="ARBA00022989"/>
    </source>
</evidence>
<sequence>MAKKNSTSFTLLWLVCCLSQLDVVQNSKEKSESLSYAFTKGDFIIGGLSPVHFSPTEAEEQQNPNSFTCQGRLNTRGFEAVEAMLFTMDMLNEGPLKDIVLPNITIGMDIKDTCGSGDYAVRESLNFSFIRNAHVQDHCSSPAQPRAEKFQTIAVVGAAYSGVSMAVTNLCGLFYVPVVSYASTSSLLSNKVRFATS</sequence>
<dbReference type="InterPro" id="IPR001828">
    <property type="entry name" value="ANF_lig-bd_rcpt"/>
</dbReference>
<comment type="caution">
    <text evidence="9">The sequence shown here is derived from an EMBL/GenBank/DDBJ whole genome shotgun (WGS) entry which is preliminary data.</text>
</comment>
<feature type="domain" description="Receptor ligand binding region" evidence="8">
    <location>
        <begin position="82"/>
        <end position="196"/>
    </location>
</feature>
<keyword evidence="4" id="KW-0472">Membrane</keyword>
<evidence type="ECO:0000256" key="5">
    <source>
        <dbReference type="ARBA" id="ARBA00023170"/>
    </source>
</evidence>
<dbReference type="EMBL" id="MU825893">
    <property type="protein sequence ID" value="KAJ7383905.1"/>
    <property type="molecule type" value="Genomic_DNA"/>
</dbReference>
<name>A0A9W9ZM92_9CNID</name>
<feature type="signal peptide" evidence="7">
    <location>
        <begin position="1"/>
        <end position="26"/>
    </location>
</feature>
<dbReference type="InterPro" id="IPR000337">
    <property type="entry name" value="GPCR_3"/>
</dbReference>
<reference evidence="9" key="1">
    <citation type="submission" date="2023-01" db="EMBL/GenBank/DDBJ databases">
        <title>Genome assembly of the deep-sea coral Lophelia pertusa.</title>
        <authorList>
            <person name="Herrera S."/>
            <person name="Cordes E."/>
        </authorList>
    </citation>
    <scope>NUCLEOTIDE SEQUENCE</scope>
    <source>
        <strain evidence="9">USNM1676648</strain>
        <tissue evidence="9">Polyp</tissue>
    </source>
</reference>
<evidence type="ECO:0000256" key="2">
    <source>
        <dbReference type="ARBA" id="ARBA00022692"/>
    </source>
</evidence>
<comment type="subcellular location">
    <subcellularLocation>
        <location evidence="1">Membrane</location>
        <topology evidence="1">Multi-pass membrane protein</topology>
    </subcellularLocation>
</comment>
<evidence type="ECO:0000259" key="8">
    <source>
        <dbReference type="Pfam" id="PF01094"/>
    </source>
</evidence>
<dbReference type="GO" id="GO:0016020">
    <property type="term" value="C:membrane"/>
    <property type="evidence" value="ECO:0007669"/>
    <property type="project" value="UniProtKB-SubCell"/>
</dbReference>
<gene>
    <name evidence="9" type="ORF">OS493_025232</name>
</gene>
<dbReference type="PANTHER" id="PTHR24060">
    <property type="entry name" value="METABOTROPIC GLUTAMATE RECEPTOR"/>
    <property type="match status" value="1"/>
</dbReference>
<dbReference type="SUPFAM" id="SSF53822">
    <property type="entry name" value="Periplasmic binding protein-like I"/>
    <property type="match status" value="1"/>
</dbReference>
<keyword evidence="7" id="KW-0732">Signal</keyword>
<feature type="chain" id="PRO_5040843561" description="Receptor ligand binding region domain-containing protein" evidence="7">
    <location>
        <begin position="27"/>
        <end position="197"/>
    </location>
</feature>
<evidence type="ECO:0000313" key="10">
    <source>
        <dbReference type="Proteomes" id="UP001163046"/>
    </source>
</evidence>
<protein>
    <recommendedName>
        <fullName evidence="8">Receptor ligand binding region domain-containing protein</fullName>
    </recommendedName>
</protein>
<organism evidence="9 10">
    <name type="scientific">Desmophyllum pertusum</name>
    <dbReference type="NCBI Taxonomy" id="174260"/>
    <lineage>
        <taxon>Eukaryota</taxon>
        <taxon>Metazoa</taxon>
        <taxon>Cnidaria</taxon>
        <taxon>Anthozoa</taxon>
        <taxon>Hexacorallia</taxon>
        <taxon>Scleractinia</taxon>
        <taxon>Caryophylliina</taxon>
        <taxon>Caryophylliidae</taxon>
        <taxon>Desmophyllum</taxon>
    </lineage>
</organism>
<dbReference type="InterPro" id="IPR028082">
    <property type="entry name" value="Peripla_BP_I"/>
</dbReference>
<keyword evidence="5" id="KW-0675">Receptor</keyword>
<dbReference type="AlphaFoldDB" id="A0A9W9ZM92"/>